<gene>
    <name evidence="1" type="ORF">C943_03653</name>
</gene>
<reference evidence="1" key="1">
    <citation type="submission" date="2013-01" db="EMBL/GenBank/DDBJ databases">
        <title>Genome assembly of Mariniradius saccharolyticus AK6.</title>
        <authorList>
            <person name="Vaidya B."/>
            <person name="Khatri I."/>
            <person name="Tanuku N.R.S."/>
            <person name="Subramanian S."/>
            <person name="Pinnaka A."/>
        </authorList>
    </citation>
    <scope>NUCLEOTIDE SEQUENCE [LARGE SCALE GENOMIC DNA]</scope>
    <source>
        <strain evidence="1">AK6</strain>
    </source>
</reference>
<dbReference type="InParanoid" id="M7XHY8"/>
<dbReference type="Proteomes" id="UP000010953">
    <property type="component" value="Unassembled WGS sequence"/>
</dbReference>
<accession>M7XHY8</accession>
<proteinExistence type="predicted"/>
<dbReference type="EMBL" id="AMZY02000006">
    <property type="protein sequence ID" value="EMS34434.1"/>
    <property type="molecule type" value="Genomic_DNA"/>
</dbReference>
<name>M7XHY8_9BACT</name>
<comment type="caution">
    <text evidence="1">The sequence shown here is derived from an EMBL/GenBank/DDBJ whole genome shotgun (WGS) entry which is preliminary data.</text>
</comment>
<keyword evidence="2" id="KW-1185">Reference proteome</keyword>
<evidence type="ECO:0000313" key="2">
    <source>
        <dbReference type="Proteomes" id="UP000010953"/>
    </source>
</evidence>
<dbReference type="STRING" id="1239962.C943_03653"/>
<dbReference type="AlphaFoldDB" id="M7XHY8"/>
<protein>
    <submittedName>
        <fullName evidence="1">Uncharacterized protein</fullName>
    </submittedName>
</protein>
<organism evidence="1 2">
    <name type="scientific">Mariniradius saccharolyticus AK6</name>
    <dbReference type="NCBI Taxonomy" id="1239962"/>
    <lineage>
        <taxon>Bacteria</taxon>
        <taxon>Pseudomonadati</taxon>
        <taxon>Bacteroidota</taxon>
        <taxon>Cytophagia</taxon>
        <taxon>Cytophagales</taxon>
        <taxon>Cyclobacteriaceae</taxon>
        <taxon>Mariniradius</taxon>
    </lineage>
</organism>
<sequence length="39" mass="4532">MDRQTIPPIDMIRNLSELLGLPVDVLIQPYGLDRERVVR</sequence>
<evidence type="ECO:0000313" key="1">
    <source>
        <dbReference type="EMBL" id="EMS34434.1"/>
    </source>
</evidence>